<name>A0ABT6CE94_9SPHN</name>
<dbReference type="Gene3D" id="3.40.1410.10">
    <property type="entry name" value="Chorismate lyase-like"/>
    <property type="match status" value="1"/>
</dbReference>
<evidence type="ECO:0008006" key="3">
    <source>
        <dbReference type="Google" id="ProtNLM"/>
    </source>
</evidence>
<protein>
    <recommendedName>
        <fullName evidence="3">Chorismate lyase</fullName>
    </recommendedName>
</protein>
<dbReference type="PROSITE" id="PS51257">
    <property type="entry name" value="PROKAR_LIPOPROTEIN"/>
    <property type="match status" value="1"/>
</dbReference>
<dbReference type="EMBL" id="JAROCY010000002">
    <property type="protein sequence ID" value="MDF8332131.1"/>
    <property type="molecule type" value="Genomic_DNA"/>
</dbReference>
<dbReference type="InterPro" id="IPR028978">
    <property type="entry name" value="Chorismate_lyase_/UTRA_dom_sf"/>
</dbReference>
<evidence type="ECO:0000313" key="2">
    <source>
        <dbReference type="Proteomes" id="UP001222770"/>
    </source>
</evidence>
<gene>
    <name evidence="1" type="ORF">POM99_02865</name>
</gene>
<organism evidence="1 2">
    <name type="scientific">Novosphingobium cyanobacteriorum</name>
    <dbReference type="NCBI Taxonomy" id="3024215"/>
    <lineage>
        <taxon>Bacteria</taxon>
        <taxon>Pseudomonadati</taxon>
        <taxon>Pseudomonadota</taxon>
        <taxon>Alphaproteobacteria</taxon>
        <taxon>Sphingomonadales</taxon>
        <taxon>Sphingomonadaceae</taxon>
        <taxon>Novosphingobium</taxon>
    </lineage>
</organism>
<sequence>MKHAALAGMVAGMLASAGCSPALERFERTLAARDSATQALGEWCSTRKIAEPPVIRALADRQAGEPASAAVRSALGVGADEPIAFRHVRLTCGDTVLSDAKNWYVPGRLTTAMNATLETSDTPFGKVVAPLGFHRERLEQRRGRAAECPAGTVLSHRAVLKLADGRAISLVVECYTQANLRG</sequence>
<dbReference type="RefSeq" id="WP_277275291.1">
    <property type="nucleotide sequence ID" value="NZ_JAROCY010000002.1"/>
</dbReference>
<accession>A0ABT6CE94</accession>
<dbReference type="Proteomes" id="UP001222770">
    <property type="component" value="Unassembled WGS sequence"/>
</dbReference>
<dbReference type="SUPFAM" id="SSF64288">
    <property type="entry name" value="Chorismate lyase-like"/>
    <property type="match status" value="1"/>
</dbReference>
<comment type="caution">
    <text evidence="1">The sequence shown here is derived from an EMBL/GenBank/DDBJ whole genome shotgun (WGS) entry which is preliminary data.</text>
</comment>
<keyword evidence="2" id="KW-1185">Reference proteome</keyword>
<evidence type="ECO:0000313" key="1">
    <source>
        <dbReference type="EMBL" id="MDF8332131.1"/>
    </source>
</evidence>
<reference evidence="1 2" key="1">
    <citation type="submission" date="2023-03" db="EMBL/GenBank/DDBJ databases">
        <title>Novosphingobium cyanobacteriorum sp. nov., isolated from a eutrophic reservoir during the Microcystis bloom period.</title>
        <authorList>
            <person name="Kang M."/>
            <person name="Le V."/>
            <person name="Ko S.-R."/>
            <person name="Lee S.-A."/>
            <person name="Ahn C.-Y."/>
        </authorList>
    </citation>
    <scope>NUCLEOTIDE SEQUENCE [LARGE SCALE GENOMIC DNA]</scope>
    <source>
        <strain evidence="1 2">HBC54</strain>
    </source>
</reference>
<proteinExistence type="predicted"/>